<comment type="caution">
    <text evidence="2">The sequence shown here is derived from an EMBL/GenBank/DDBJ whole genome shotgun (WGS) entry which is preliminary data.</text>
</comment>
<gene>
    <name evidence="2" type="ORF">CEXT_134921</name>
</gene>
<reference evidence="2 3" key="1">
    <citation type="submission" date="2021-06" db="EMBL/GenBank/DDBJ databases">
        <title>Caerostris extrusa draft genome.</title>
        <authorList>
            <person name="Kono N."/>
            <person name="Arakawa K."/>
        </authorList>
    </citation>
    <scope>NUCLEOTIDE SEQUENCE [LARGE SCALE GENOMIC DNA]</scope>
</reference>
<sequence>MFQLLKETEMRELVTHDLFIRVTGKIWHQRVDPSLLSPPPNRDELFPLLHESTRVSHKRRQPTGGQNYVNEEGIIR</sequence>
<accession>A0AAV4Q5W0</accession>
<protein>
    <submittedName>
        <fullName evidence="2">Uncharacterized protein</fullName>
    </submittedName>
</protein>
<proteinExistence type="predicted"/>
<name>A0AAV4Q5W0_CAEEX</name>
<dbReference type="EMBL" id="BPLR01005506">
    <property type="protein sequence ID" value="GIY02823.1"/>
    <property type="molecule type" value="Genomic_DNA"/>
</dbReference>
<dbReference type="AlphaFoldDB" id="A0AAV4Q5W0"/>
<evidence type="ECO:0000256" key="1">
    <source>
        <dbReference type="SAM" id="MobiDB-lite"/>
    </source>
</evidence>
<feature type="region of interest" description="Disordered" evidence="1">
    <location>
        <begin position="51"/>
        <end position="76"/>
    </location>
</feature>
<organism evidence="2 3">
    <name type="scientific">Caerostris extrusa</name>
    <name type="common">Bark spider</name>
    <name type="synonym">Caerostris bankana</name>
    <dbReference type="NCBI Taxonomy" id="172846"/>
    <lineage>
        <taxon>Eukaryota</taxon>
        <taxon>Metazoa</taxon>
        <taxon>Ecdysozoa</taxon>
        <taxon>Arthropoda</taxon>
        <taxon>Chelicerata</taxon>
        <taxon>Arachnida</taxon>
        <taxon>Araneae</taxon>
        <taxon>Araneomorphae</taxon>
        <taxon>Entelegynae</taxon>
        <taxon>Araneoidea</taxon>
        <taxon>Araneidae</taxon>
        <taxon>Caerostris</taxon>
    </lineage>
</organism>
<keyword evidence="3" id="KW-1185">Reference proteome</keyword>
<dbReference type="Proteomes" id="UP001054945">
    <property type="component" value="Unassembled WGS sequence"/>
</dbReference>
<evidence type="ECO:0000313" key="2">
    <source>
        <dbReference type="EMBL" id="GIY02823.1"/>
    </source>
</evidence>
<evidence type="ECO:0000313" key="3">
    <source>
        <dbReference type="Proteomes" id="UP001054945"/>
    </source>
</evidence>